<evidence type="ECO:0000313" key="5">
    <source>
        <dbReference type="EnsemblPlants" id="ONIVA03G14730.1"/>
    </source>
</evidence>
<evidence type="ECO:0008006" key="7">
    <source>
        <dbReference type="Google" id="ProtNLM"/>
    </source>
</evidence>
<feature type="domain" description="V-SNARE coiled-coil homology" evidence="4">
    <location>
        <begin position="645"/>
        <end position="709"/>
    </location>
</feature>
<dbReference type="Proteomes" id="UP000006591">
    <property type="component" value="Chromosome 3"/>
</dbReference>
<dbReference type="Pfam" id="PF02383">
    <property type="entry name" value="Syja_N"/>
    <property type="match status" value="1"/>
</dbReference>
<dbReference type="SUPFAM" id="SSF58038">
    <property type="entry name" value="SNARE fusion complex"/>
    <property type="match status" value="1"/>
</dbReference>
<feature type="region of interest" description="Disordered" evidence="2">
    <location>
        <begin position="613"/>
        <end position="636"/>
    </location>
</feature>
<accession>A0A0E0GL25</accession>
<feature type="domain" description="SAC" evidence="3">
    <location>
        <begin position="139"/>
        <end position="452"/>
    </location>
</feature>
<evidence type="ECO:0000259" key="3">
    <source>
        <dbReference type="PROSITE" id="PS50275"/>
    </source>
</evidence>
<organism evidence="5">
    <name type="scientific">Oryza nivara</name>
    <name type="common">Indian wild rice</name>
    <name type="synonym">Oryza sativa f. spontanea</name>
    <dbReference type="NCBI Taxonomy" id="4536"/>
    <lineage>
        <taxon>Eukaryota</taxon>
        <taxon>Viridiplantae</taxon>
        <taxon>Streptophyta</taxon>
        <taxon>Embryophyta</taxon>
        <taxon>Tracheophyta</taxon>
        <taxon>Spermatophyta</taxon>
        <taxon>Magnoliopsida</taxon>
        <taxon>Liliopsida</taxon>
        <taxon>Poales</taxon>
        <taxon>Poaceae</taxon>
        <taxon>BOP clade</taxon>
        <taxon>Oryzoideae</taxon>
        <taxon>Oryzeae</taxon>
        <taxon>Oryzinae</taxon>
        <taxon>Oryza</taxon>
    </lineage>
</organism>
<dbReference type="GO" id="GO:0005783">
    <property type="term" value="C:endoplasmic reticulum"/>
    <property type="evidence" value="ECO:0007669"/>
    <property type="project" value="TreeGrafter"/>
</dbReference>
<evidence type="ECO:0000256" key="1">
    <source>
        <dbReference type="PROSITE-ProRule" id="PRU00290"/>
    </source>
</evidence>
<dbReference type="InterPro" id="IPR042855">
    <property type="entry name" value="V_SNARE_CC"/>
</dbReference>
<dbReference type="PROSITE" id="PS50275">
    <property type="entry name" value="SAC"/>
    <property type="match status" value="1"/>
</dbReference>
<reference evidence="5" key="2">
    <citation type="submission" date="2018-04" db="EMBL/GenBank/DDBJ databases">
        <title>OnivRS2 (Oryza nivara Reference Sequence Version 2).</title>
        <authorList>
            <person name="Zhang J."/>
            <person name="Kudrna D."/>
            <person name="Lee S."/>
            <person name="Talag J."/>
            <person name="Rajasekar S."/>
            <person name="Welchert J."/>
            <person name="Hsing Y.-I."/>
            <person name="Wing R.A."/>
        </authorList>
    </citation>
    <scope>NUCLEOTIDE SEQUENCE [LARGE SCALE GENOMIC DNA]</scope>
    <source>
        <strain evidence="5">SL10</strain>
    </source>
</reference>
<evidence type="ECO:0000313" key="6">
    <source>
        <dbReference type="Proteomes" id="UP000006591"/>
    </source>
</evidence>
<dbReference type="EnsemblPlants" id="ONIVA03G14730.1">
    <property type="protein sequence ID" value="ONIVA03G14730.1"/>
    <property type="gene ID" value="ONIVA03G14730"/>
</dbReference>
<dbReference type="eggNOG" id="KOG1889">
    <property type="taxonomic scope" value="Eukaryota"/>
</dbReference>
<dbReference type="GO" id="GO:0046856">
    <property type="term" value="P:phosphatidylinositol dephosphorylation"/>
    <property type="evidence" value="ECO:0007669"/>
    <property type="project" value="TreeGrafter"/>
</dbReference>
<dbReference type="PANTHER" id="PTHR45662:SF10">
    <property type="entry name" value="PHOSPHOINOSITIDE PHOSPHATASE SAC8"/>
    <property type="match status" value="1"/>
</dbReference>
<protein>
    <recommendedName>
        <fullName evidence="7">SAC domain-containing protein</fullName>
    </recommendedName>
</protein>
<dbReference type="GO" id="GO:0043812">
    <property type="term" value="F:phosphatidylinositol-4-phosphate phosphatase activity"/>
    <property type="evidence" value="ECO:0007669"/>
    <property type="project" value="TreeGrafter"/>
</dbReference>
<dbReference type="Gramene" id="ONIVA03G14730.1">
    <property type="protein sequence ID" value="ONIVA03G14730.1"/>
    <property type="gene ID" value="ONIVA03G14730"/>
</dbReference>
<dbReference type="Gene3D" id="1.20.5.110">
    <property type="match status" value="1"/>
</dbReference>
<keyword evidence="1" id="KW-0175">Coiled coil</keyword>
<dbReference type="InterPro" id="IPR002013">
    <property type="entry name" value="SAC_dom"/>
</dbReference>
<sequence length="710" mass="79579">MATDAADEAPLLAEEPLRPGACSRELELREFRDRYVIRSVDGGGAFAVSRSNGSLRPLSAEEAAAGSDCRVSKIYGVAGVIRLLAGSYVLVITSQRDAGSYQGSPVYNVNSMKFLCCNEAIKHLTAQEKRDEAYFMSLLKIAETTHGLYYSYDRDLTLNLQRASKLPAGRVHKPLWKQADPRFVWNKNLLEEFIEAKLDEFIIPLTAQFSLKEAPVRITLFSRTRMWRRGANLEGATANFVETEQLAEYEGLMSSFIQVRGSIPLLWEQIVDLSYKPCLNIIEHEETPKVVQRHFHDLSQRYGDTVVVDLTDKQGDEGNLSNAFAAEMERIPNIRYVHFDFHHICRGGNFDNLQVLYNQIEEAIQKQGYFLINSKGEIFLEQSGIVRSNCIDCLDRTNVTQSFLARKSLDLQLQRMGALSSSGSISQSGDISDTFKKMWVEHGDELSLEYAGSYALKGDLVRYGRQTLPGLIKDGMSALSRYYLNNFHDGVRQDALDLISGYYTVSKGISSPFQNGGFESATYLPVASAIIVGGITATTFTLSQAVGRNAQHFITSIICAGLTAGVVALVKANGKQFCSKPPAGSLRLLWHHKRNQEAERKLRWINLRLTMKQDQHQHQPQETEREKLFDGSSDVEKPRMKSTQEILTKYKFGGDAAAAAAHAKDKLKERGEKLARISQESAELQNESENFASLAHQIAKSMENKKWWKP</sequence>
<dbReference type="STRING" id="4536.A0A0E0GL25"/>
<dbReference type="CDD" id="cd15873">
    <property type="entry name" value="R-SNARE_STXBP5_6"/>
    <property type="match status" value="1"/>
</dbReference>
<dbReference type="eggNOG" id="KOG1983">
    <property type="taxonomic scope" value="Eukaryota"/>
</dbReference>
<dbReference type="AlphaFoldDB" id="A0A0E0GL25"/>
<reference evidence="5" key="1">
    <citation type="submission" date="2015-04" db="UniProtKB">
        <authorList>
            <consortium name="EnsemblPlants"/>
        </authorList>
    </citation>
    <scope>IDENTIFICATION</scope>
    <source>
        <strain evidence="5">SL10</strain>
    </source>
</reference>
<evidence type="ECO:0000256" key="2">
    <source>
        <dbReference type="SAM" id="MobiDB-lite"/>
    </source>
</evidence>
<keyword evidence="6" id="KW-1185">Reference proteome</keyword>
<dbReference type="PANTHER" id="PTHR45662">
    <property type="entry name" value="PHOSPHATIDYLINOSITIDE PHOSPHATASE SAC1"/>
    <property type="match status" value="1"/>
</dbReference>
<proteinExistence type="predicted"/>
<dbReference type="OMA" id="QHFITSI"/>
<dbReference type="PROSITE" id="PS50892">
    <property type="entry name" value="V_SNARE"/>
    <property type="match status" value="1"/>
</dbReference>
<dbReference type="HOGENOM" id="CLU_003016_7_2_1"/>
<name>A0A0E0GL25_ORYNI</name>
<evidence type="ECO:0000259" key="4">
    <source>
        <dbReference type="PROSITE" id="PS50892"/>
    </source>
</evidence>